<dbReference type="Proteomes" id="UP000005341">
    <property type="component" value="Unassembled WGS sequence"/>
</dbReference>
<dbReference type="AlphaFoldDB" id="A0A828PZL9"/>
<comment type="caution">
    <text evidence="1">The sequence shown here is derived from an EMBL/GenBank/DDBJ whole genome shotgun (WGS) entry which is preliminary data.</text>
</comment>
<name>A0A828PZL9_ACTPL</name>
<dbReference type="EMBL" id="ADOG01000007">
    <property type="protein sequence ID" value="EFM92572.1"/>
    <property type="molecule type" value="Genomic_DNA"/>
</dbReference>
<evidence type="ECO:0000313" key="1">
    <source>
        <dbReference type="EMBL" id="EFM92572.1"/>
    </source>
</evidence>
<protein>
    <submittedName>
        <fullName evidence="1">Uncharacterized protein</fullName>
    </submittedName>
</protein>
<organism evidence="1 2">
    <name type="scientific">Actinobacillus pleuropneumoniae serovar 6 str. Femo</name>
    <dbReference type="NCBI Taxonomy" id="754256"/>
    <lineage>
        <taxon>Bacteria</taxon>
        <taxon>Pseudomonadati</taxon>
        <taxon>Pseudomonadota</taxon>
        <taxon>Gammaproteobacteria</taxon>
        <taxon>Pasteurellales</taxon>
        <taxon>Pasteurellaceae</taxon>
        <taxon>Actinobacillus</taxon>
    </lineage>
</organism>
<proteinExistence type="predicted"/>
<sequence>MERVKAESEYKAVEIATQKVLRFANGMYKDFNLQVKSVKKV</sequence>
<reference evidence="1 2" key="1">
    <citation type="journal article" date="2010" name="J. Bacteriol.">
        <title>Comparative genomic characterization of Actinobacillus pleuropneumoniae.</title>
        <authorList>
            <person name="Xu Z."/>
            <person name="Chen X."/>
            <person name="Li L."/>
            <person name="Li T."/>
            <person name="Wang S."/>
            <person name="Chen H."/>
            <person name="Zhou R."/>
        </authorList>
    </citation>
    <scope>NUCLEOTIDE SEQUENCE [LARGE SCALE GENOMIC DNA]</scope>
    <source>
        <strain evidence="1 2">Femo</strain>
    </source>
</reference>
<gene>
    <name evidence="1" type="ORF">appser6_3880</name>
</gene>
<evidence type="ECO:0000313" key="2">
    <source>
        <dbReference type="Proteomes" id="UP000005341"/>
    </source>
</evidence>
<accession>A0A828PZL9</accession>